<gene>
    <name evidence="1" type="ORF">METZ01_LOCUS234735</name>
</gene>
<dbReference type="AlphaFoldDB" id="A0A382H628"/>
<dbReference type="EMBL" id="UINC01058981">
    <property type="protein sequence ID" value="SVB81881.1"/>
    <property type="molecule type" value="Genomic_DNA"/>
</dbReference>
<organism evidence="1">
    <name type="scientific">marine metagenome</name>
    <dbReference type="NCBI Taxonomy" id="408172"/>
    <lineage>
        <taxon>unclassified sequences</taxon>
        <taxon>metagenomes</taxon>
        <taxon>ecological metagenomes</taxon>
    </lineage>
</organism>
<feature type="non-terminal residue" evidence="1">
    <location>
        <position position="1"/>
    </location>
</feature>
<evidence type="ECO:0008006" key="2">
    <source>
        <dbReference type="Google" id="ProtNLM"/>
    </source>
</evidence>
<sequence length="478" mass="51721">FPCRIDEDAGGVLWIGCYGSAGLTSYDPATATFTRHGHMDDVDMYCYPLAALDGTIACDIKMTVPHVVVFDPATGIRRAVGPMVPKEDGGNAALVRTTDGTLYIQSSEGNFRLEGFDAIQVDEIPEPEPPPTLSDGSTASFSDAACQQYRTIAVSHPATDDARTLTVDYNAAGSSLFLLHRGPDDNLYGSSILPLHLFRHEPESGAMNDLGQCSTATGEVYSMGNLDGKLYMCSYPAAKLSTFDPSQPYNFGTEPDSNPRDVGRMDEASYRPRAMVTGPLGRVWTAAVPDYGIWGGPLSWFDPETEQFGTYCDIAGDASCWSLAWLEEQEAIAVGTTIMGGSGTQPRVEKASLFLWDYKDEQKLWEGTPDEVATSINALLCGPDGRLYGTAYGEGTPPELFVFDPRARTFGPLIPLPPGSPLDGGLQTGSDGMIYGFTRSCLYRLNPDDLTITEIIREHDAFQIPGPIIGRTIYFAKV</sequence>
<name>A0A382H628_9ZZZZ</name>
<feature type="non-terminal residue" evidence="1">
    <location>
        <position position="478"/>
    </location>
</feature>
<evidence type="ECO:0000313" key="1">
    <source>
        <dbReference type="EMBL" id="SVB81881.1"/>
    </source>
</evidence>
<dbReference type="SUPFAM" id="SSF63829">
    <property type="entry name" value="Calcium-dependent phosphotriesterase"/>
    <property type="match status" value="1"/>
</dbReference>
<reference evidence="1" key="1">
    <citation type="submission" date="2018-05" db="EMBL/GenBank/DDBJ databases">
        <authorList>
            <person name="Lanie J.A."/>
            <person name="Ng W.-L."/>
            <person name="Kazmierczak K.M."/>
            <person name="Andrzejewski T.M."/>
            <person name="Davidsen T.M."/>
            <person name="Wayne K.J."/>
            <person name="Tettelin H."/>
            <person name="Glass J.I."/>
            <person name="Rusch D."/>
            <person name="Podicherti R."/>
            <person name="Tsui H.-C.T."/>
            <person name="Winkler M.E."/>
        </authorList>
    </citation>
    <scope>NUCLEOTIDE SEQUENCE</scope>
</reference>
<dbReference type="InterPro" id="IPR011043">
    <property type="entry name" value="Gal_Oxase/kelch_b-propeller"/>
</dbReference>
<dbReference type="SUPFAM" id="SSF50965">
    <property type="entry name" value="Galactose oxidase, central domain"/>
    <property type="match status" value="1"/>
</dbReference>
<protein>
    <recommendedName>
        <fullName evidence="2">SMP-30/Gluconolactonase/LRE-like region domain-containing protein</fullName>
    </recommendedName>
</protein>
<accession>A0A382H628</accession>
<proteinExistence type="predicted"/>